<dbReference type="GeneID" id="37043044"/>
<dbReference type="EMBL" id="KZ819635">
    <property type="protein sequence ID" value="PWN91745.1"/>
    <property type="molecule type" value="Genomic_DNA"/>
</dbReference>
<feature type="region of interest" description="Disordered" evidence="15">
    <location>
        <begin position="541"/>
        <end position="642"/>
    </location>
</feature>
<evidence type="ECO:0000256" key="15">
    <source>
        <dbReference type="SAM" id="MobiDB-lite"/>
    </source>
</evidence>
<feature type="repeat" description="HEAT" evidence="14">
    <location>
        <begin position="1011"/>
        <end position="1048"/>
    </location>
</feature>
<dbReference type="InterPro" id="IPR034085">
    <property type="entry name" value="TOG"/>
</dbReference>
<dbReference type="OrthoDB" id="205662at2759"/>
<feature type="compositionally biased region" description="Gly residues" evidence="15">
    <location>
        <begin position="1"/>
        <end position="17"/>
    </location>
</feature>
<evidence type="ECO:0000256" key="14">
    <source>
        <dbReference type="PROSITE-ProRule" id="PRU00103"/>
    </source>
</evidence>
<dbReference type="GO" id="GO:0005881">
    <property type="term" value="C:cytoplasmic microtubule"/>
    <property type="evidence" value="ECO:0007669"/>
    <property type="project" value="UniProtKB-ARBA"/>
</dbReference>
<dbReference type="SMART" id="SM01349">
    <property type="entry name" value="TOG"/>
    <property type="match status" value="5"/>
</dbReference>
<dbReference type="InterPro" id="IPR048491">
    <property type="entry name" value="XMAP215_CLASP_TOG"/>
</dbReference>
<organism evidence="17 18">
    <name type="scientific">Acaromyces ingoldii</name>
    <dbReference type="NCBI Taxonomy" id="215250"/>
    <lineage>
        <taxon>Eukaryota</taxon>
        <taxon>Fungi</taxon>
        <taxon>Dikarya</taxon>
        <taxon>Basidiomycota</taxon>
        <taxon>Ustilaginomycotina</taxon>
        <taxon>Exobasidiomycetes</taxon>
        <taxon>Exobasidiales</taxon>
        <taxon>Cryptobasidiaceae</taxon>
        <taxon>Acaromyces</taxon>
    </lineage>
</organism>
<dbReference type="FunFam" id="1.25.10.10:FF:000063">
    <property type="entry name" value="Putative cytoskeleton-associated protein 5"/>
    <property type="match status" value="1"/>
</dbReference>
<dbReference type="InterPro" id="IPR045110">
    <property type="entry name" value="XMAP215"/>
</dbReference>
<dbReference type="Gene3D" id="1.25.10.10">
    <property type="entry name" value="Leucine-rich Repeat Variant"/>
    <property type="match status" value="5"/>
</dbReference>
<feature type="compositionally biased region" description="Polar residues" evidence="15">
    <location>
        <begin position="2203"/>
        <end position="2214"/>
    </location>
</feature>
<feature type="region of interest" description="Disordered" evidence="15">
    <location>
        <begin position="248"/>
        <end position="267"/>
    </location>
</feature>
<dbReference type="InterPro" id="IPR011989">
    <property type="entry name" value="ARM-like"/>
</dbReference>
<evidence type="ECO:0000256" key="11">
    <source>
        <dbReference type="ARBA" id="ARBA00023306"/>
    </source>
</evidence>
<keyword evidence="7" id="KW-0677">Repeat</keyword>
<keyword evidence="11" id="KW-0131">Cell cycle</keyword>
<keyword evidence="6" id="KW-0132">Cell division</keyword>
<dbReference type="GO" id="GO:0044732">
    <property type="term" value="C:mitotic spindle pole body"/>
    <property type="evidence" value="ECO:0007669"/>
    <property type="project" value="UniProtKB-ARBA"/>
</dbReference>
<evidence type="ECO:0000313" key="17">
    <source>
        <dbReference type="EMBL" id="PWN91745.1"/>
    </source>
</evidence>
<accession>A0A316YVI2</accession>
<sequence length="2299" mass="243834">MDELPIGGGAGASGGMGGPPPAQEDFSKMSIEERLASKNWKARVSGYEDLAKAFEKSPSEKDPVFRPWTKNPDGVKAWATDSNAVAQEKALDVLKAFVSYGGKGAGATREVVMPAVVEKCFGAMRAGTKKSAVEVAMLYAEMEDAMGCEGLVTDLLAGTGAKQPKVVACAVATLAELFRDFGPRQVSFKLILKKLPTLFGHSDKTVRSEAGTLAQELHKWVGPALEPTIASLKEIQAKELHEQFAELDRTGQKHTKPTRFLISQKPAQEEIAPAGADDGNGGGGESGQGEAAEDDIDPLEFAEPVNPLKAAAWPENLDEMLASKKWLERKEVLDQCLKVLEGTPKMIHTPPIDTFVDELAEKVKKDANINVALVSAQCIAKLATGLQANFAKNKDKVLPPLLEKLKERKEAVVKVLNEALDAVFQTVSFGEILEHVLNFTKHKNPSVKTGTIQYLVRCLQTTRQMPAKADIKPIADALLSASADGSADVRDAGAQGLGTLMKLIGERPMNQFIDGLDDIRKAKIQEQFKIATVKVKAGGAAPARSAAPPPAASSAPKPKPKPSAAPVAKKPAAPPVADKENAPPRAASSPAPTRAAPPARLMAKRPAPASASAGPSKPAAATAPFRPIGAKGAGGAKAPSATEPVKYRFHQEDAEAKAADLIPEAIATQLASGVWKERLTGMQELNQWLKVEAAEVESEIIIRSLSKKPGWKESNFQVMAEVYSAMRLLADDSPSFARASASLSMAPLCEKLGDMKLKGSAGETLTLFAEKTSFGFVLAQALSPLSNVKAPKAIADSLLWVNQAILDFGTQGVDVRGVIEYLLTCLKSANAAVRTNATTVIGTLARFLGTALTTFLGDLNPQLRSTIEAEIEKATSNPPPAPTRFSGESRPSASAGAESNGNGTGPAGAPEVDEDALDALIPRVDLDKLVAASSIAKIGDANWKERKEGLEEVIAILDANTRLKSNMNELGTALKMRYTDSNIQVRTLALDALAKIATAMNKGFDQHVRTFVPSVTQVLADAKAPIRAAASKTLTAMAEQVGVGNMIAGFGTVLDSKAANPMLKQDLFTWLGEWFEAHPPEKGMDLTPLALPVVVTLDDKLAAVRKAAQSVLPFIIMRAGYKFVMEQTNGLKTASRNTVIPLIDAAKSQAAAKAPKAVPVASAAAAPASTRPSASKMPPPPPVESLPPLPAAAKSAAGAVPRSSVKPPTAVGRSLKAPSTASRPQSVLTSRSSDDNEAPSPRSATRAKFGAPAKKPAFSSSTAQVAPDRSVPLITADGKFKAIREKKEGRAAHWIGPEGTPRPELVEVLRQQCEHHLSVDIIDQMFSKDHNAERDFSAALTLLSDLISSPTFAEEQFGLSHQETLERAVANSDLIFKYIAIRLTDNNTSISLKCLDVLDHLVNLLRGERYHLLDYEANSLLPCLIAKFGDPKVAFRDRIRDIFRRMAFIYPPSKLLTFYVDVGLPSKNARVRTECLGELGHLIAKNGLQVCSPAKTLPIVAKQIADRDNGVRTAALMALGEGYKIIGEDIYKYVGSLPPKDLSLLQERLKRTEAPTSKAPVAAPPTPTAGAGPRASIAGASKIAAASSRIARPPSGIPGAAGGPAKSRLPGPASGIARPASLAHRSVPSSEGTDDRPASPSARLPRGIPRPSTNGASARSSASIHEDEEELEAAPPSSYDAKTSASSEDDVAVEQAINEILSSDCDRSVMALKHVEQEIQAVAPALIRHADQLAIVFGKQLHRAFTSEQSAPGDRLKKHLLVTGTSIFDNTRLWDDPKSRSAEDQGKTLGSFVSRPALVSLLTELLQRLIETSGATDEETQTYGRYLNIIVLRSFSSCNLNVLFGACLTMLTEATEDMDQLQDAMLKKRSKFAELITKCLWKITRKLPTSLQEELLEPQQLLVDVENFLQATPPKEWKRRASEDVPLGEMPLRTIKVILTHLGSIYGEEALGMLDGLQDPEQSHVYAYLLRIIDRGQGSGLGVDEDEISTAGGGEGARSGGSEHTGSSLSHVSRRSAASPPMSPSKLHLGAPQSPFVSARAQSSAVMSPSMVSSPSGDSISAGGAESGVNAELRAIFDRIASKSESRAAIKDLYLFQRRYPHKEASIQRSLEKTGPIFQKFIKRALANHAAEDEDNSLVSTPQARTLSMISGHGGPSEVGSPGSLSARSSMAFSAAPEAQQQGQTGQRTSFRSSIGGGEGGTTAPNSPSSQRSSVTDDRLAQLRAKFSRTPSSSSTGPVDSSSAAPMSPPAPSHSSANRTIPRPVSRIPGASNSSASSQASAAARSKLMALRNGDAPSA</sequence>
<dbReference type="FunFam" id="1.25.10.10:FF:000068">
    <property type="entry name" value="cytoskeleton-associated protein 5 isoform X1"/>
    <property type="match status" value="1"/>
</dbReference>
<dbReference type="GO" id="GO:0030951">
    <property type="term" value="P:establishment or maintenance of microtubule cytoskeleton polarity"/>
    <property type="evidence" value="ECO:0007669"/>
    <property type="project" value="InterPro"/>
</dbReference>
<protein>
    <submittedName>
        <fullName evidence="17">ARM repeat-containing protein</fullName>
    </submittedName>
</protein>
<gene>
    <name evidence="17" type="ORF">FA10DRAFT_265589</name>
</gene>
<keyword evidence="5" id="KW-0963">Cytoplasm</keyword>
<feature type="compositionally biased region" description="Low complexity" evidence="15">
    <location>
        <begin position="1247"/>
        <end position="1258"/>
    </location>
</feature>
<feature type="compositionally biased region" description="Polar residues" evidence="15">
    <location>
        <begin position="1217"/>
        <end position="1231"/>
    </location>
</feature>
<keyword evidence="9" id="KW-0995">Kinetochore</keyword>
<feature type="compositionally biased region" description="Polar residues" evidence="15">
    <location>
        <begin position="889"/>
        <end position="901"/>
    </location>
</feature>
<feature type="region of interest" description="Disordered" evidence="15">
    <location>
        <begin position="1"/>
        <end position="29"/>
    </location>
</feature>
<proteinExistence type="inferred from homology"/>
<evidence type="ECO:0000256" key="7">
    <source>
        <dbReference type="ARBA" id="ARBA00022737"/>
    </source>
</evidence>
<dbReference type="FunFam" id="1.25.10.10:FF:000019">
    <property type="entry name" value="Cytoskeleton-associated protein 5"/>
    <property type="match status" value="1"/>
</dbReference>
<feature type="compositionally biased region" description="Low complexity" evidence="15">
    <location>
        <begin position="1163"/>
        <end position="1176"/>
    </location>
</feature>
<dbReference type="GO" id="GO:0000022">
    <property type="term" value="P:mitotic spindle elongation"/>
    <property type="evidence" value="ECO:0007669"/>
    <property type="project" value="UniProtKB-ARBA"/>
</dbReference>
<dbReference type="Pfam" id="PF21040">
    <property type="entry name" value="CEP104-like_TOG"/>
    <property type="match status" value="1"/>
</dbReference>
<feature type="domain" description="TOG" evidence="16">
    <location>
        <begin position="919"/>
        <end position="1156"/>
    </location>
</feature>
<keyword evidence="12" id="KW-0137">Centromere</keyword>
<feature type="compositionally biased region" description="Gly residues" evidence="15">
    <location>
        <begin position="278"/>
        <end position="287"/>
    </location>
</feature>
<dbReference type="InParanoid" id="A0A316YVI2"/>
<feature type="compositionally biased region" description="Low complexity" evidence="15">
    <location>
        <begin position="541"/>
        <end position="571"/>
    </location>
</feature>
<dbReference type="GO" id="GO:0000776">
    <property type="term" value="C:kinetochore"/>
    <property type="evidence" value="ECO:0007669"/>
    <property type="project" value="UniProtKB-KW"/>
</dbReference>
<dbReference type="GO" id="GO:0051315">
    <property type="term" value="P:attachment of mitotic spindle microtubules to kinetochore"/>
    <property type="evidence" value="ECO:0007669"/>
    <property type="project" value="UniProtKB-ARBA"/>
</dbReference>
<comment type="subcellular location">
    <subcellularLocation>
        <location evidence="2">Chromosome</location>
        <location evidence="2">Centromere</location>
        <location evidence="2">Kinetochore</location>
    </subcellularLocation>
    <subcellularLocation>
        <location evidence="1">Cytoplasm</location>
        <location evidence="1">Cytoskeleton</location>
        <location evidence="1">Microtubule organizing center</location>
        <location evidence="1">Centrosome</location>
    </subcellularLocation>
    <subcellularLocation>
        <location evidence="3">Cytoplasm</location>
        <location evidence="3">Cytoskeleton</location>
        <location evidence="3">Spindle pole</location>
    </subcellularLocation>
</comment>
<feature type="repeat" description="HEAT" evidence="14">
    <location>
        <begin position="1496"/>
        <end position="1532"/>
    </location>
</feature>
<feature type="region of interest" description="Disordered" evidence="15">
    <location>
        <begin position="272"/>
        <end position="292"/>
    </location>
</feature>
<feature type="compositionally biased region" description="Low complexity" evidence="15">
    <location>
        <begin position="583"/>
        <end position="624"/>
    </location>
</feature>
<dbReference type="GO" id="GO:0000922">
    <property type="term" value="C:spindle pole"/>
    <property type="evidence" value="ECO:0007669"/>
    <property type="project" value="UniProtKB-SubCell"/>
</dbReference>
<dbReference type="GO" id="GO:0046785">
    <property type="term" value="P:microtubule polymerization"/>
    <property type="evidence" value="ECO:0007669"/>
    <property type="project" value="InterPro"/>
</dbReference>
<feature type="compositionally biased region" description="Pro residues" evidence="15">
    <location>
        <begin position="1177"/>
        <end position="1190"/>
    </location>
</feature>
<dbReference type="Pfam" id="PF21041">
    <property type="entry name" value="XMAP215_CLASP_TOG"/>
    <property type="match status" value="3"/>
</dbReference>
<feature type="domain" description="TOG" evidence="16">
    <location>
        <begin position="648"/>
        <end position="880"/>
    </location>
</feature>
<feature type="domain" description="TOG" evidence="16">
    <location>
        <begin position="300"/>
        <end position="537"/>
    </location>
</feature>
<evidence type="ECO:0000256" key="4">
    <source>
        <dbReference type="ARBA" id="ARBA00022454"/>
    </source>
</evidence>
<feature type="region of interest" description="Disordered" evidence="15">
    <location>
        <begin position="1553"/>
        <end position="1687"/>
    </location>
</feature>
<feature type="compositionally biased region" description="Low complexity" evidence="15">
    <location>
        <begin position="1568"/>
        <end position="1598"/>
    </location>
</feature>
<dbReference type="FunFam" id="1.25.10.10:FF:000050">
    <property type="entry name" value="Cytoskeleton-associated protein 5 isoform X1"/>
    <property type="match status" value="1"/>
</dbReference>
<comment type="similarity">
    <text evidence="13">Belongs to the TOG/XMAP215 family.</text>
</comment>
<evidence type="ECO:0000256" key="13">
    <source>
        <dbReference type="ARBA" id="ARBA00025722"/>
    </source>
</evidence>
<feature type="compositionally biased region" description="Polar residues" evidence="15">
    <location>
        <begin position="2163"/>
        <end position="2172"/>
    </location>
</feature>
<feature type="domain" description="TOG" evidence="16">
    <location>
        <begin position="1307"/>
        <end position="1558"/>
    </location>
</feature>
<feature type="domain" description="TOG" evidence="16">
    <location>
        <begin position="15"/>
        <end position="253"/>
    </location>
</feature>
<dbReference type="GO" id="GO:0051301">
    <property type="term" value="P:cell division"/>
    <property type="evidence" value="ECO:0007669"/>
    <property type="project" value="UniProtKB-KW"/>
</dbReference>
<feature type="region of interest" description="Disordered" evidence="15">
    <location>
        <begin position="1983"/>
        <end position="2032"/>
    </location>
</feature>
<feature type="compositionally biased region" description="Polar residues" evidence="15">
    <location>
        <begin position="1651"/>
        <end position="1663"/>
    </location>
</feature>
<evidence type="ECO:0000259" key="16">
    <source>
        <dbReference type="SMART" id="SM01349"/>
    </source>
</evidence>
<dbReference type="GO" id="GO:0051010">
    <property type="term" value="F:microtubule plus-end binding"/>
    <property type="evidence" value="ECO:0007669"/>
    <property type="project" value="InterPro"/>
</dbReference>
<dbReference type="GO" id="GO:1990498">
    <property type="term" value="C:mitotic spindle microtubule"/>
    <property type="evidence" value="ECO:0007669"/>
    <property type="project" value="UniProtKB-ARBA"/>
</dbReference>
<keyword evidence="10" id="KW-0206">Cytoskeleton</keyword>
<feature type="compositionally biased region" description="Polar residues" evidence="15">
    <location>
        <begin position="2179"/>
        <end position="2193"/>
    </location>
</feature>
<dbReference type="Proteomes" id="UP000245768">
    <property type="component" value="Unassembled WGS sequence"/>
</dbReference>
<dbReference type="InterPro" id="IPR016024">
    <property type="entry name" value="ARM-type_fold"/>
</dbReference>
<dbReference type="RefSeq" id="XP_025378943.1">
    <property type="nucleotide sequence ID" value="XM_025521128.1"/>
</dbReference>
<dbReference type="GO" id="GO:0099070">
    <property type="term" value="C:static microtubule bundle"/>
    <property type="evidence" value="ECO:0007669"/>
    <property type="project" value="UniProtKB-ARBA"/>
</dbReference>
<evidence type="ECO:0000256" key="8">
    <source>
        <dbReference type="ARBA" id="ARBA00022776"/>
    </source>
</evidence>
<dbReference type="SUPFAM" id="SSF48371">
    <property type="entry name" value="ARM repeat"/>
    <property type="match status" value="1"/>
</dbReference>
<feature type="region of interest" description="Disordered" evidence="15">
    <location>
        <begin position="2147"/>
        <end position="2299"/>
    </location>
</feature>
<feature type="region of interest" description="Disordered" evidence="15">
    <location>
        <begin position="1163"/>
        <end position="1270"/>
    </location>
</feature>
<evidence type="ECO:0000256" key="3">
    <source>
        <dbReference type="ARBA" id="ARBA00004647"/>
    </source>
</evidence>
<dbReference type="InterPro" id="IPR021133">
    <property type="entry name" value="HEAT_type_2"/>
</dbReference>
<evidence type="ECO:0000256" key="9">
    <source>
        <dbReference type="ARBA" id="ARBA00022838"/>
    </source>
</evidence>
<evidence type="ECO:0000256" key="6">
    <source>
        <dbReference type="ARBA" id="ARBA00022618"/>
    </source>
</evidence>
<keyword evidence="8" id="KW-0498">Mitosis</keyword>
<dbReference type="PANTHER" id="PTHR12609">
    <property type="entry name" value="MICROTUBULE ASSOCIATED PROTEIN XMAP215"/>
    <property type="match status" value="1"/>
</dbReference>
<name>A0A316YVI2_9BASI</name>
<dbReference type="GO" id="GO:1990571">
    <property type="term" value="P:meiotic centromere clustering"/>
    <property type="evidence" value="ECO:0007669"/>
    <property type="project" value="UniProtKB-ARBA"/>
</dbReference>
<feature type="compositionally biased region" description="Low complexity" evidence="15">
    <location>
        <begin position="1191"/>
        <end position="1201"/>
    </location>
</feature>
<feature type="compositionally biased region" description="Low complexity" evidence="15">
    <location>
        <begin position="2232"/>
        <end position="2246"/>
    </location>
</feature>
<evidence type="ECO:0000256" key="2">
    <source>
        <dbReference type="ARBA" id="ARBA00004629"/>
    </source>
</evidence>
<evidence type="ECO:0000256" key="12">
    <source>
        <dbReference type="ARBA" id="ARBA00023328"/>
    </source>
</evidence>
<reference evidence="17 18" key="1">
    <citation type="journal article" date="2018" name="Mol. Biol. Evol.">
        <title>Broad Genomic Sampling Reveals a Smut Pathogenic Ancestry of the Fungal Clade Ustilaginomycotina.</title>
        <authorList>
            <person name="Kijpornyongpan T."/>
            <person name="Mondo S.J."/>
            <person name="Barry K."/>
            <person name="Sandor L."/>
            <person name="Lee J."/>
            <person name="Lipzen A."/>
            <person name="Pangilinan J."/>
            <person name="LaButti K."/>
            <person name="Hainaut M."/>
            <person name="Henrissat B."/>
            <person name="Grigoriev I.V."/>
            <person name="Spatafora J.W."/>
            <person name="Aime M.C."/>
        </authorList>
    </citation>
    <scope>NUCLEOTIDE SEQUENCE [LARGE SCALE GENOMIC DNA]</scope>
    <source>
        <strain evidence="17 18">MCA 4198</strain>
    </source>
</reference>
<evidence type="ECO:0000256" key="1">
    <source>
        <dbReference type="ARBA" id="ARBA00004300"/>
    </source>
</evidence>
<feature type="region of interest" description="Disordered" evidence="15">
    <location>
        <begin position="873"/>
        <end position="912"/>
    </location>
</feature>
<dbReference type="GO" id="GO:0061863">
    <property type="term" value="F:microtubule plus end polymerase"/>
    <property type="evidence" value="ECO:0007669"/>
    <property type="project" value="InterPro"/>
</dbReference>
<evidence type="ECO:0000256" key="10">
    <source>
        <dbReference type="ARBA" id="ARBA00023212"/>
    </source>
</evidence>
<dbReference type="STRING" id="215250.A0A316YVI2"/>
<evidence type="ECO:0000256" key="5">
    <source>
        <dbReference type="ARBA" id="ARBA00022490"/>
    </source>
</evidence>
<dbReference type="PROSITE" id="PS50077">
    <property type="entry name" value="HEAT_REPEAT"/>
    <property type="match status" value="3"/>
</dbReference>
<feature type="compositionally biased region" description="Low complexity" evidence="15">
    <location>
        <begin position="2271"/>
        <end position="2286"/>
    </location>
</feature>
<feature type="repeat" description="HEAT" evidence="14">
    <location>
        <begin position="474"/>
        <end position="512"/>
    </location>
</feature>
<evidence type="ECO:0000313" key="18">
    <source>
        <dbReference type="Proteomes" id="UP000245768"/>
    </source>
</evidence>
<keyword evidence="18" id="KW-1185">Reference proteome</keyword>
<keyword evidence="4" id="KW-0158">Chromosome</keyword>